<protein>
    <submittedName>
        <fullName evidence="3">Acetyl-CoA acetyltransferase</fullName>
    </submittedName>
</protein>
<keyword evidence="3" id="KW-0808">Transferase</keyword>
<dbReference type="CDD" id="cd00829">
    <property type="entry name" value="SCP-x_thiolase"/>
    <property type="match status" value="1"/>
</dbReference>
<dbReference type="InterPro" id="IPR016039">
    <property type="entry name" value="Thiolase-like"/>
</dbReference>
<dbReference type="Gene3D" id="3.40.47.10">
    <property type="match status" value="1"/>
</dbReference>
<feature type="domain" description="Thiolase C-terminal" evidence="2">
    <location>
        <begin position="274"/>
        <end position="410"/>
    </location>
</feature>
<evidence type="ECO:0000259" key="1">
    <source>
        <dbReference type="Pfam" id="PF00108"/>
    </source>
</evidence>
<dbReference type="OrthoDB" id="9785768at2"/>
<dbReference type="InterPro" id="IPR020616">
    <property type="entry name" value="Thiolase_N"/>
</dbReference>
<dbReference type="AlphaFoldDB" id="A0A5S9IKI1"/>
<dbReference type="SUPFAM" id="SSF53901">
    <property type="entry name" value="Thiolase-like"/>
    <property type="match status" value="1"/>
</dbReference>
<dbReference type="KEGG" id="uam:UABAM_01901"/>
<evidence type="ECO:0000313" key="3">
    <source>
        <dbReference type="EMBL" id="BBM83549.1"/>
    </source>
</evidence>
<dbReference type="EMBL" id="AP019860">
    <property type="protein sequence ID" value="BBM83549.1"/>
    <property type="molecule type" value="Genomic_DNA"/>
</dbReference>
<organism evidence="3 4">
    <name type="scientific">Uabimicrobium amorphum</name>
    <dbReference type="NCBI Taxonomy" id="2596890"/>
    <lineage>
        <taxon>Bacteria</taxon>
        <taxon>Pseudomonadati</taxon>
        <taxon>Planctomycetota</taxon>
        <taxon>Candidatus Uabimicrobiia</taxon>
        <taxon>Candidatus Uabimicrobiales</taxon>
        <taxon>Candidatus Uabimicrobiaceae</taxon>
        <taxon>Candidatus Uabimicrobium</taxon>
    </lineage>
</organism>
<feature type="domain" description="Thiolase N-terminal" evidence="1">
    <location>
        <begin position="41"/>
        <end position="203"/>
    </location>
</feature>
<evidence type="ECO:0000259" key="2">
    <source>
        <dbReference type="Pfam" id="PF22691"/>
    </source>
</evidence>
<dbReference type="PIRSF" id="PIRSF000429">
    <property type="entry name" value="Ac-CoA_Ac_transf"/>
    <property type="match status" value="1"/>
</dbReference>
<keyword evidence="4" id="KW-1185">Reference proteome</keyword>
<dbReference type="RefSeq" id="WP_151967744.1">
    <property type="nucleotide sequence ID" value="NZ_AP019860.1"/>
</dbReference>
<sequence>MKKLRKPVYFACGYNTISLGTGRSEFHPKKPRPGLEEYIKEAGQGVIAQISDAQHIDEGIISNFIAARFNRQAHLAAMIPMIDKALVHKPCSRVEGACASGGLALSNAVRSILAETADVVLVIGVEVQNSVKAIYGADYLAAAGHYKAERKSGHAYFFPGKFSDRAGAYYEKFGEEGAREAMAHWYVQAVENARTCDNAQEFENKTSDLLSLGMKSPNPKGFVDHLNLFDCSKVSDGASAIICASEEGLQKLGIAKEKAVQVIGVGQSEDDLTKAPEDLTRLTTTKDAVEKAYQMAGISVDEVGVVELHDCFSITGILALEAAGFAEYGKGGDIVKNGDTKRDGKVPVNTTGGLVGYGHPTGATGIRQMIDVCNQVTGQAGNSQINMTNERPYGLTINMGGNDRTVVSMVVKKAE</sequence>
<dbReference type="Pfam" id="PF22691">
    <property type="entry name" value="Thiolase_C_1"/>
    <property type="match status" value="1"/>
</dbReference>
<dbReference type="Pfam" id="PF00108">
    <property type="entry name" value="Thiolase_N"/>
    <property type="match status" value="1"/>
</dbReference>
<accession>A0A5S9IKI1</accession>
<evidence type="ECO:0000313" key="4">
    <source>
        <dbReference type="Proteomes" id="UP000326354"/>
    </source>
</evidence>
<dbReference type="PANTHER" id="PTHR42870">
    <property type="entry name" value="ACETYL-COA C-ACETYLTRANSFERASE"/>
    <property type="match status" value="1"/>
</dbReference>
<reference evidence="3 4" key="1">
    <citation type="submission" date="2019-08" db="EMBL/GenBank/DDBJ databases">
        <title>Complete genome sequence of Candidatus Uab amorphum.</title>
        <authorList>
            <person name="Shiratori T."/>
            <person name="Suzuki S."/>
            <person name="Kakizawa Y."/>
            <person name="Ishida K."/>
        </authorList>
    </citation>
    <scope>NUCLEOTIDE SEQUENCE [LARGE SCALE GENOMIC DNA]</scope>
    <source>
        <strain evidence="3 4">SRT547</strain>
    </source>
</reference>
<proteinExistence type="predicted"/>
<gene>
    <name evidence="3" type="ORF">UABAM_01901</name>
</gene>
<dbReference type="GO" id="GO:0003988">
    <property type="term" value="F:acetyl-CoA C-acyltransferase activity"/>
    <property type="evidence" value="ECO:0007669"/>
    <property type="project" value="UniProtKB-ARBA"/>
</dbReference>
<dbReference type="PANTHER" id="PTHR42870:SF1">
    <property type="entry name" value="NON-SPECIFIC LIPID-TRANSFER PROTEIN-LIKE 2"/>
    <property type="match status" value="1"/>
</dbReference>
<dbReference type="Proteomes" id="UP000326354">
    <property type="component" value="Chromosome"/>
</dbReference>
<dbReference type="InterPro" id="IPR002155">
    <property type="entry name" value="Thiolase"/>
</dbReference>
<name>A0A5S9IKI1_UABAM</name>
<dbReference type="InterPro" id="IPR055140">
    <property type="entry name" value="Thiolase_C_2"/>
</dbReference>